<dbReference type="AlphaFoldDB" id="A0A7Y0DY83"/>
<dbReference type="Pfam" id="PF02311">
    <property type="entry name" value="AraC_binding"/>
    <property type="match status" value="1"/>
</dbReference>
<accession>A0A7Y0DY83</accession>
<dbReference type="Pfam" id="PF12833">
    <property type="entry name" value="HTH_18"/>
    <property type="match status" value="1"/>
</dbReference>
<evidence type="ECO:0000256" key="3">
    <source>
        <dbReference type="ARBA" id="ARBA00023163"/>
    </source>
</evidence>
<evidence type="ECO:0000259" key="5">
    <source>
        <dbReference type="PROSITE" id="PS01124"/>
    </source>
</evidence>
<evidence type="ECO:0000256" key="2">
    <source>
        <dbReference type="ARBA" id="ARBA00023125"/>
    </source>
</evidence>
<dbReference type="GO" id="GO:0003700">
    <property type="term" value="F:DNA-binding transcription factor activity"/>
    <property type="evidence" value="ECO:0007669"/>
    <property type="project" value="InterPro"/>
</dbReference>
<gene>
    <name evidence="6" type="ORF">HH303_04980</name>
</gene>
<reference evidence="6 7" key="1">
    <citation type="submission" date="2020-04" db="EMBL/GenBank/DDBJ databases">
        <title>Rhodospirillaceae bacterium KN72 isolated from deep sea.</title>
        <authorList>
            <person name="Zhang D.-C."/>
        </authorList>
    </citation>
    <scope>NUCLEOTIDE SEQUENCE [LARGE SCALE GENOMIC DNA]</scope>
    <source>
        <strain evidence="6 7">KN72</strain>
    </source>
</reference>
<sequence>MESTQHDFSGIERMCGPEGKDWVRIAPDEGPDGPERIEARFGGPAYSPHRHDTYALGLTMDGVQCFTYRGEGRTSLAGNSIVLHPDELHDGHSGVETGFRYRMVYIDPETILDALDEKARSLPFVPGAVMDDPRLAAALVPAIRDLDHGVTPLEWTGIVTGIADALAALDKSQQPARRTPPDTGAVRRAKAAMLDRLEADIGMDDLETITGQSRFALARHFRNVCGVSPHRWLTYRRLDRARAAMADGESLSAAAAVAGFADQAHMTRHFKSAYGMTPGHWRGVLTMGTD</sequence>
<keyword evidence="7" id="KW-1185">Reference proteome</keyword>
<dbReference type="InterPro" id="IPR037923">
    <property type="entry name" value="HTH-like"/>
</dbReference>
<dbReference type="SMART" id="SM00342">
    <property type="entry name" value="HTH_ARAC"/>
    <property type="match status" value="1"/>
</dbReference>
<protein>
    <submittedName>
        <fullName evidence="6">AraC family transcriptional regulator</fullName>
    </submittedName>
</protein>
<dbReference type="SUPFAM" id="SSF46689">
    <property type="entry name" value="Homeodomain-like"/>
    <property type="match status" value="2"/>
</dbReference>
<feature type="domain" description="HTH araC/xylS-type" evidence="5">
    <location>
        <begin position="187"/>
        <end position="284"/>
    </location>
</feature>
<dbReference type="InterPro" id="IPR050204">
    <property type="entry name" value="AraC_XylS_family_regulators"/>
</dbReference>
<dbReference type="SUPFAM" id="SSF51215">
    <property type="entry name" value="Regulatory protein AraC"/>
    <property type="match status" value="1"/>
</dbReference>
<dbReference type="GO" id="GO:0043565">
    <property type="term" value="F:sequence-specific DNA binding"/>
    <property type="evidence" value="ECO:0007669"/>
    <property type="project" value="InterPro"/>
</dbReference>
<name>A0A7Y0DY83_9PROT</name>
<evidence type="ECO:0000256" key="1">
    <source>
        <dbReference type="ARBA" id="ARBA00023015"/>
    </source>
</evidence>
<dbReference type="InterPro" id="IPR003313">
    <property type="entry name" value="AraC-bd"/>
</dbReference>
<proteinExistence type="predicted"/>
<dbReference type="PANTHER" id="PTHR46796:SF2">
    <property type="entry name" value="TRANSCRIPTIONAL REGULATORY PROTEIN"/>
    <property type="match status" value="1"/>
</dbReference>
<comment type="caution">
    <text evidence="6">The sequence shown here is derived from an EMBL/GenBank/DDBJ whole genome shotgun (WGS) entry which is preliminary data.</text>
</comment>
<evidence type="ECO:0000313" key="7">
    <source>
        <dbReference type="Proteomes" id="UP000539372"/>
    </source>
</evidence>
<evidence type="ECO:0000256" key="4">
    <source>
        <dbReference type="SAM" id="MobiDB-lite"/>
    </source>
</evidence>
<dbReference type="InterPro" id="IPR018060">
    <property type="entry name" value="HTH_AraC"/>
</dbReference>
<keyword evidence="1" id="KW-0805">Transcription regulation</keyword>
<dbReference type="EMBL" id="JABBNT010000001">
    <property type="protein sequence ID" value="NMM43819.1"/>
    <property type="molecule type" value="Genomic_DNA"/>
</dbReference>
<organism evidence="6 7">
    <name type="scientific">Pacificispira spongiicola</name>
    <dbReference type="NCBI Taxonomy" id="2729598"/>
    <lineage>
        <taxon>Bacteria</taxon>
        <taxon>Pseudomonadati</taxon>
        <taxon>Pseudomonadota</taxon>
        <taxon>Alphaproteobacteria</taxon>
        <taxon>Rhodospirillales</taxon>
        <taxon>Rhodospirillaceae</taxon>
        <taxon>Pacificispira</taxon>
    </lineage>
</organism>
<dbReference type="PANTHER" id="PTHR46796">
    <property type="entry name" value="HTH-TYPE TRANSCRIPTIONAL ACTIVATOR RHAS-RELATED"/>
    <property type="match status" value="1"/>
</dbReference>
<dbReference type="InterPro" id="IPR009057">
    <property type="entry name" value="Homeodomain-like_sf"/>
</dbReference>
<feature type="region of interest" description="Disordered" evidence="4">
    <location>
        <begin position="1"/>
        <end position="21"/>
    </location>
</feature>
<dbReference type="Gene3D" id="1.10.10.60">
    <property type="entry name" value="Homeodomain-like"/>
    <property type="match status" value="1"/>
</dbReference>
<dbReference type="PROSITE" id="PS01124">
    <property type="entry name" value="HTH_ARAC_FAMILY_2"/>
    <property type="match status" value="1"/>
</dbReference>
<dbReference type="Proteomes" id="UP000539372">
    <property type="component" value="Unassembled WGS sequence"/>
</dbReference>
<evidence type="ECO:0000313" key="6">
    <source>
        <dbReference type="EMBL" id="NMM43819.1"/>
    </source>
</evidence>
<keyword evidence="2" id="KW-0238">DNA-binding</keyword>
<dbReference type="RefSeq" id="WP_169624063.1">
    <property type="nucleotide sequence ID" value="NZ_JABBNT010000001.1"/>
</dbReference>
<keyword evidence="3" id="KW-0804">Transcription</keyword>